<dbReference type="Proteomes" id="UP001589535">
    <property type="component" value="Unassembled WGS sequence"/>
</dbReference>
<keyword evidence="3" id="KW-1185">Reference proteome</keyword>
<feature type="transmembrane region" description="Helical" evidence="1">
    <location>
        <begin position="12"/>
        <end position="36"/>
    </location>
</feature>
<sequence length="83" mass="8692">MARLDRDRTPALFTVTTSVISGLVLAILTKALQAGLSAGATVAWSALVSVVVAISCLAGFTAIRPNRKRSNTAFLITSAFNQK</sequence>
<evidence type="ECO:0000313" key="3">
    <source>
        <dbReference type="Proteomes" id="UP001589535"/>
    </source>
</evidence>
<evidence type="ECO:0000256" key="1">
    <source>
        <dbReference type="SAM" id="Phobius"/>
    </source>
</evidence>
<name>A0ABV5UDN0_9PSEU</name>
<comment type="caution">
    <text evidence="2">The sequence shown here is derived from an EMBL/GenBank/DDBJ whole genome shotgun (WGS) entry which is preliminary data.</text>
</comment>
<keyword evidence="1" id="KW-0812">Transmembrane</keyword>
<accession>A0ABV5UDN0</accession>
<organism evidence="2 3">
    <name type="scientific">Amycolatopsis plumensis</name>
    <dbReference type="NCBI Taxonomy" id="236508"/>
    <lineage>
        <taxon>Bacteria</taxon>
        <taxon>Bacillati</taxon>
        <taxon>Actinomycetota</taxon>
        <taxon>Actinomycetes</taxon>
        <taxon>Pseudonocardiales</taxon>
        <taxon>Pseudonocardiaceae</taxon>
        <taxon>Amycolatopsis</taxon>
    </lineage>
</organism>
<proteinExistence type="predicted"/>
<feature type="transmembrane region" description="Helical" evidence="1">
    <location>
        <begin position="42"/>
        <end position="63"/>
    </location>
</feature>
<protein>
    <submittedName>
        <fullName evidence="2">Uncharacterized protein</fullName>
    </submittedName>
</protein>
<dbReference type="EMBL" id="JBHMBK010000037">
    <property type="protein sequence ID" value="MFB9689510.1"/>
    <property type="molecule type" value="Genomic_DNA"/>
</dbReference>
<evidence type="ECO:0000313" key="2">
    <source>
        <dbReference type="EMBL" id="MFB9689510.1"/>
    </source>
</evidence>
<dbReference type="RefSeq" id="WP_378203382.1">
    <property type="nucleotide sequence ID" value="NZ_JBHMBK010000037.1"/>
</dbReference>
<gene>
    <name evidence="2" type="ORF">ACFFTO_35510</name>
</gene>
<keyword evidence="1" id="KW-0472">Membrane</keyword>
<keyword evidence="1" id="KW-1133">Transmembrane helix</keyword>
<reference evidence="2 3" key="1">
    <citation type="submission" date="2024-09" db="EMBL/GenBank/DDBJ databases">
        <authorList>
            <person name="Sun Q."/>
            <person name="Mori K."/>
        </authorList>
    </citation>
    <scope>NUCLEOTIDE SEQUENCE [LARGE SCALE GENOMIC DNA]</scope>
    <source>
        <strain evidence="2 3">JCM 13852</strain>
    </source>
</reference>